<name>A0AAU7DC66_9BACT</name>
<dbReference type="AlphaFoldDB" id="A0AAU7DC66"/>
<dbReference type="RefSeq" id="WP_348270205.1">
    <property type="nucleotide sequence ID" value="NZ_CP121195.1"/>
</dbReference>
<feature type="domain" description="Transposase DDE" evidence="1">
    <location>
        <begin position="23"/>
        <end position="137"/>
    </location>
</feature>
<evidence type="ECO:0000313" key="2">
    <source>
        <dbReference type="EMBL" id="XBH15308.1"/>
    </source>
</evidence>
<reference evidence="2" key="1">
    <citation type="submission" date="2023-03" db="EMBL/GenBank/DDBJ databases">
        <title>Edaphobacter sp.</title>
        <authorList>
            <person name="Huber K.J."/>
            <person name="Papendorf J."/>
            <person name="Pilke C."/>
            <person name="Bunk B."/>
            <person name="Sproeer C."/>
            <person name="Pester M."/>
        </authorList>
    </citation>
    <scope>NUCLEOTIDE SEQUENCE</scope>
    <source>
        <strain evidence="2">DSM 109920</strain>
    </source>
</reference>
<protein>
    <submittedName>
        <fullName evidence="2">Transposase</fullName>
    </submittedName>
</protein>
<dbReference type="InterPro" id="IPR025668">
    <property type="entry name" value="Tnp_DDE_dom"/>
</dbReference>
<organism evidence="2">
    <name type="scientific">Edaphobacter paludis</name>
    <dbReference type="NCBI Taxonomy" id="3035702"/>
    <lineage>
        <taxon>Bacteria</taxon>
        <taxon>Pseudomonadati</taxon>
        <taxon>Acidobacteriota</taxon>
        <taxon>Terriglobia</taxon>
        <taxon>Terriglobales</taxon>
        <taxon>Acidobacteriaceae</taxon>
        <taxon>Edaphobacter</taxon>
    </lineage>
</organism>
<dbReference type="PANTHER" id="PTHR33408">
    <property type="entry name" value="TRANSPOSASE"/>
    <property type="match status" value="1"/>
</dbReference>
<sequence>MPHSAQHFQDVLSHYEPETNTYICPGDKTLRRKKIHRKERYIVYEASASDCGTCSLKQRCTQAQKRSVSRHLYEDALNRMQERVTPAVMRLRRCTAEHPFATIKYRIFGHPRLLMRGLSGARVEIGLATMAYNIKRMTNVLGATKLTEALHQACLGALMERKNLKP</sequence>
<dbReference type="EMBL" id="CP121195">
    <property type="protein sequence ID" value="XBH15308.1"/>
    <property type="molecule type" value="Genomic_DNA"/>
</dbReference>
<gene>
    <name evidence="2" type="ORF">P8936_12005</name>
</gene>
<evidence type="ECO:0000259" key="1">
    <source>
        <dbReference type="Pfam" id="PF13751"/>
    </source>
</evidence>
<accession>A0AAU7DC66</accession>
<proteinExistence type="predicted"/>
<dbReference type="Pfam" id="PF13751">
    <property type="entry name" value="DDE_Tnp_1_6"/>
    <property type="match status" value="1"/>
</dbReference>